<proteinExistence type="predicted"/>
<evidence type="ECO:0000313" key="4">
    <source>
        <dbReference type="Proteomes" id="UP000218831"/>
    </source>
</evidence>
<name>A0A2A2GFH7_9BACT</name>
<keyword evidence="4" id="KW-1185">Reference proteome</keyword>
<dbReference type="OrthoDB" id="9814377at2"/>
<dbReference type="RefSeq" id="WP_095604932.1">
    <property type="nucleotide sequence ID" value="NZ_NSKE01000001.1"/>
</dbReference>
<dbReference type="SUPFAM" id="SSF51261">
    <property type="entry name" value="Duplicated hybrid motif"/>
    <property type="match status" value="1"/>
</dbReference>
<keyword evidence="1" id="KW-0812">Transmembrane</keyword>
<protein>
    <recommendedName>
        <fullName evidence="2">M23ase beta-sheet core domain-containing protein</fullName>
    </recommendedName>
</protein>
<dbReference type="InterPro" id="IPR011055">
    <property type="entry name" value="Dup_hybrid_motif"/>
</dbReference>
<evidence type="ECO:0000313" key="3">
    <source>
        <dbReference type="EMBL" id="PAU95687.1"/>
    </source>
</evidence>
<dbReference type="EMBL" id="NSKE01000001">
    <property type="protein sequence ID" value="PAU95687.1"/>
    <property type="molecule type" value="Genomic_DNA"/>
</dbReference>
<accession>A0A2A2GFH7</accession>
<dbReference type="AlphaFoldDB" id="A0A2A2GFH7"/>
<feature type="domain" description="M23ase beta-sheet core" evidence="2">
    <location>
        <begin position="182"/>
        <end position="277"/>
    </location>
</feature>
<dbReference type="Pfam" id="PF01551">
    <property type="entry name" value="Peptidase_M23"/>
    <property type="match status" value="1"/>
</dbReference>
<reference evidence="3 4" key="1">
    <citation type="submission" date="2017-08" db="EMBL/GenBank/DDBJ databases">
        <title>Aliifodinibius alkalisoli sp. nov., isolated from saline alkaline soil.</title>
        <authorList>
            <person name="Liu D."/>
            <person name="Zhang G."/>
        </authorList>
    </citation>
    <scope>NUCLEOTIDE SEQUENCE [LARGE SCALE GENOMIC DNA]</scope>
    <source>
        <strain evidence="3 4">WN023</strain>
    </source>
</reference>
<dbReference type="GO" id="GO:0004222">
    <property type="term" value="F:metalloendopeptidase activity"/>
    <property type="evidence" value="ECO:0007669"/>
    <property type="project" value="TreeGrafter"/>
</dbReference>
<dbReference type="InterPro" id="IPR050570">
    <property type="entry name" value="Cell_wall_metabolism_enzyme"/>
</dbReference>
<dbReference type="CDD" id="cd12797">
    <property type="entry name" value="M23_peptidase"/>
    <property type="match status" value="1"/>
</dbReference>
<keyword evidence="1" id="KW-1133">Transmembrane helix</keyword>
<evidence type="ECO:0000256" key="1">
    <source>
        <dbReference type="SAM" id="Phobius"/>
    </source>
</evidence>
<evidence type="ECO:0000259" key="2">
    <source>
        <dbReference type="Pfam" id="PF01551"/>
    </source>
</evidence>
<gene>
    <name evidence="3" type="ORF">CK503_01095</name>
</gene>
<dbReference type="PANTHER" id="PTHR21666">
    <property type="entry name" value="PEPTIDASE-RELATED"/>
    <property type="match status" value="1"/>
</dbReference>
<dbReference type="Proteomes" id="UP000218831">
    <property type="component" value="Unassembled WGS sequence"/>
</dbReference>
<feature type="transmembrane region" description="Helical" evidence="1">
    <location>
        <begin position="41"/>
        <end position="67"/>
    </location>
</feature>
<organism evidence="3 4">
    <name type="scientific">Fodinibius salipaludis</name>
    <dbReference type="NCBI Taxonomy" id="2032627"/>
    <lineage>
        <taxon>Bacteria</taxon>
        <taxon>Pseudomonadati</taxon>
        <taxon>Balneolota</taxon>
        <taxon>Balneolia</taxon>
        <taxon>Balneolales</taxon>
        <taxon>Balneolaceae</taxon>
        <taxon>Fodinibius</taxon>
    </lineage>
</organism>
<sequence length="284" mass="31624">MLEFLKRLFKNQDQDLTFVIFDDDPESSTSYNFKPSRLWNLFYISLLTVTIIVLLFVMFTPVSGLLYNRQDAQLRERVIEVSQKVQALRDSLEARDTQLAEMQEVITTGDDTAFSINEGSSVAMQSGNQKKSELDFTSEVSNKGVLSQNEIIFSNIFEQAPEFPTDYPVDGTFTRGFKPENGHYGIDIATKQGTSFKAIADGAIINQDWTVNYGYVLHVQHSNGIITVYKHAASVSKSIGDIVLKGDILGTAGDVGVLSSGPHLHLEIWKNGVPQNPNTYLIKS</sequence>
<keyword evidence="1" id="KW-0472">Membrane</keyword>
<dbReference type="InterPro" id="IPR016047">
    <property type="entry name" value="M23ase_b-sheet_dom"/>
</dbReference>
<dbReference type="PANTHER" id="PTHR21666:SF270">
    <property type="entry name" value="MUREIN HYDROLASE ACTIVATOR ENVC"/>
    <property type="match status" value="1"/>
</dbReference>
<comment type="caution">
    <text evidence="3">The sequence shown here is derived from an EMBL/GenBank/DDBJ whole genome shotgun (WGS) entry which is preliminary data.</text>
</comment>
<dbReference type="Gene3D" id="2.70.70.10">
    <property type="entry name" value="Glucose Permease (Domain IIA)"/>
    <property type="match status" value="1"/>
</dbReference>